<feature type="transmembrane region" description="Helical" evidence="5">
    <location>
        <begin position="110"/>
        <end position="129"/>
    </location>
</feature>
<protein>
    <submittedName>
        <fullName evidence="6">DoxX family protein</fullName>
    </submittedName>
</protein>
<dbReference type="Pfam" id="PF07681">
    <property type="entry name" value="DoxX"/>
    <property type="match status" value="1"/>
</dbReference>
<feature type="transmembrane region" description="Helical" evidence="5">
    <location>
        <begin position="53"/>
        <end position="73"/>
    </location>
</feature>
<evidence type="ECO:0000256" key="4">
    <source>
        <dbReference type="ARBA" id="ARBA00023136"/>
    </source>
</evidence>
<keyword evidence="4 5" id="KW-0472">Membrane</keyword>
<organism evidence="6 7">
    <name type="scientific">Rheinheimera tilapiae</name>
    <dbReference type="NCBI Taxonomy" id="875043"/>
    <lineage>
        <taxon>Bacteria</taxon>
        <taxon>Pseudomonadati</taxon>
        <taxon>Pseudomonadota</taxon>
        <taxon>Gammaproteobacteria</taxon>
        <taxon>Chromatiales</taxon>
        <taxon>Chromatiaceae</taxon>
        <taxon>Rheinheimera</taxon>
    </lineage>
</organism>
<feature type="transmembrane region" description="Helical" evidence="5">
    <location>
        <begin position="80"/>
        <end position="104"/>
    </location>
</feature>
<dbReference type="EMBL" id="JBHLXP010000001">
    <property type="protein sequence ID" value="MFC0047984.1"/>
    <property type="molecule type" value="Genomic_DNA"/>
</dbReference>
<reference evidence="6 7" key="1">
    <citation type="submission" date="2024-09" db="EMBL/GenBank/DDBJ databases">
        <authorList>
            <person name="Sun Q."/>
            <person name="Mori K."/>
        </authorList>
    </citation>
    <scope>NUCLEOTIDE SEQUENCE [LARGE SCALE GENOMIC DNA]</scope>
    <source>
        <strain evidence="6 7">KCTC 23315</strain>
    </source>
</reference>
<evidence type="ECO:0000256" key="3">
    <source>
        <dbReference type="ARBA" id="ARBA00022989"/>
    </source>
</evidence>
<name>A0ABV6BAS9_9GAMM</name>
<dbReference type="InterPro" id="IPR032808">
    <property type="entry name" value="DoxX"/>
</dbReference>
<proteinExistence type="predicted"/>
<comment type="caution">
    <text evidence="6">The sequence shown here is derived from an EMBL/GenBank/DDBJ whole genome shotgun (WGS) entry which is preliminary data.</text>
</comment>
<keyword evidence="2 5" id="KW-0812">Transmembrane</keyword>
<keyword evidence="3 5" id="KW-1133">Transmembrane helix</keyword>
<evidence type="ECO:0000313" key="6">
    <source>
        <dbReference type="EMBL" id="MFC0047984.1"/>
    </source>
</evidence>
<accession>A0ABV6BAS9</accession>
<feature type="transmembrane region" description="Helical" evidence="5">
    <location>
        <begin position="12"/>
        <end position="33"/>
    </location>
</feature>
<evidence type="ECO:0000256" key="2">
    <source>
        <dbReference type="ARBA" id="ARBA00022692"/>
    </source>
</evidence>
<gene>
    <name evidence="6" type="ORF">ACFFJP_06755</name>
</gene>
<keyword evidence="7" id="KW-1185">Reference proteome</keyword>
<evidence type="ECO:0000256" key="5">
    <source>
        <dbReference type="SAM" id="Phobius"/>
    </source>
</evidence>
<evidence type="ECO:0000256" key="1">
    <source>
        <dbReference type="ARBA" id="ARBA00004141"/>
    </source>
</evidence>
<dbReference type="RefSeq" id="WP_377241742.1">
    <property type="nucleotide sequence ID" value="NZ_JBHLXP010000001.1"/>
</dbReference>
<sequence length="139" mass="15119">MRNDGLSRLDQHSWLLLRLTLAGLLAAHGWARLLGGGVVPFGEWLQTQGLPAGFYLAAAVTAYEIIATVLYALGKWVWPLTLGFVGIYSTGLLMVHAPFGWFVVGAGRNGMEYSVLLIVTLCCVGYRAYVAGKQRDGQF</sequence>
<comment type="subcellular location">
    <subcellularLocation>
        <location evidence="1">Membrane</location>
        <topology evidence="1">Multi-pass membrane protein</topology>
    </subcellularLocation>
</comment>
<dbReference type="Proteomes" id="UP001589813">
    <property type="component" value="Unassembled WGS sequence"/>
</dbReference>
<evidence type="ECO:0000313" key="7">
    <source>
        <dbReference type="Proteomes" id="UP001589813"/>
    </source>
</evidence>